<keyword evidence="1" id="KW-1133">Transmembrane helix</keyword>
<dbReference type="AlphaFoldDB" id="A0A8S9REG4"/>
<organism evidence="2 3">
    <name type="scientific">Brassica cretica</name>
    <name type="common">Mustard</name>
    <dbReference type="NCBI Taxonomy" id="69181"/>
    <lineage>
        <taxon>Eukaryota</taxon>
        <taxon>Viridiplantae</taxon>
        <taxon>Streptophyta</taxon>
        <taxon>Embryophyta</taxon>
        <taxon>Tracheophyta</taxon>
        <taxon>Spermatophyta</taxon>
        <taxon>Magnoliopsida</taxon>
        <taxon>eudicotyledons</taxon>
        <taxon>Gunneridae</taxon>
        <taxon>Pentapetalae</taxon>
        <taxon>rosids</taxon>
        <taxon>malvids</taxon>
        <taxon>Brassicales</taxon>
        <taxon>Brassicaceae</taxon>
        <taxon>Brassiceae</taxon>
        <taxon>Brassica</taxon>
    </lineage>
</organism>
<comment type="caution">
    <text evidence="2">The sequence shown here is derived from an EMBL/GenBank/DDBJ whole genome shotgun (WGS) entry which is preliminary data.</text>
</comment>
<dbReference type="EMBL" id="QGKX02000095">
    <property type="protein sequence ID" value="KAF3571085.1"/>
    <property type="molecule type" value="Genomic_DNA"/>
</dbReference>
<evidence type="ECO:0008006" key="4">
    <source>
        <dbReference type="Google" id="ProtNLM"/>
    </source>
</evidence>
<evidence type="ECO:0000256" key="1">
    <source>
        <dbReference type="SAM" id="Phobius"/>
    </source>
</evidence>
<feature type="transmembrane region" description="Helical" evidence="1">
    <location>
        <begin position="42"/>
        <end position="69"/>
    </location>
</feature>
<evidence type="ECO:0000313" key="2">
    <source>
        <dbReference type="EMBL" id="KAF3571085.1"/>
    </source>
</evidence>
<evidence type="ECO:0000313" key="3">
    <source>
        <dbReference type="Proteomes" id="UP000712600"/>
    </source>
</evidence>
<reference evidence="2" key="1">
    <citation type="submission" date="2019-12" db="EMBL/GenBank/DDBJ databases">
        <title>Genome sequencing and annotation of Brassica cretica.</title>
        <authorList>
            <person name="Studholme D.J."/>
            <person name="Sarris P."/>
        </authorList>
    </citation>
    <scope>NUCLEOTIDE SEQUENCE</scope>
    <source>
        <strain evidence="2">PFS-109/04</strain>
        <tissue evidence="2">Leaf</tissue>
    </source>
</reference>
<protein>
    <recommendedName>
        <fullName evidence="4">Transmembrane protein</fullName>
    </recommendedName>
</protein>
<keyword evidence="1" id="KW-0812">Transmembrane</keyword>
<sequence>MTTARILRHVNGVLSLPVSIPEAESSVVRLDAGKASGRRRRVFLSVVCSVLLCSCLFVTFSYGFCVLAVSYGPASWNPLEALYTRTSRLLVPAEFMLGSQPESPLFTAVIVHPSSTIGAALFCGSKTTRSTHPECWLARSEGFCVSEVPPHSSPPSSTTRFFRSA</sequence>
<dbReference type="Proteomes" id="UP000712600">
    <property type="component" value="Unassembled WGS sequence"/>
</dbReference>
<name>A0A8S9REG4_BRACR</name>
<proteinExistence type="predicted"/>
<keyword evidence="1" id="KW-0472">Membrane</keyword>
<gene>
    <name evidence="2" type="ORF">F2Q69_00062053</name>
</gene>
<accession>A0A8S9REG4</accession>